<evidence type="ECO:0000313" key="3">
    <source>
        <dbReference type="Proteomes" id="UP000707071"/>
    </source>
</evidence>
<gene>
    <name evidence="2" type="ORF">E4U09_007331</name>
</gene>
<protein>
    <recommendedName>
        <fullName evidence="1">ARS-binding protein 1 N-terminal domain-containing protein</fullName>
    </recommendedName>
</protein>
<dbReference type="Gene3D" id="1.10.10.60">
    <property type="entry name" value="Homeodomain-like"/>
    <property type="match status" value="1"/>
</dbReference>
<dbReference type="Proteomes" id="UP000707071">
    <property type="component" value="Unassembled WGS sequence"/>
</dbReference>
<sequence>MAPQTPATTDTKSKRHKITVAQRRALRNYHAQFPAVSQSSLALWFDNQFGHRPTQGTISESLSDTFKALDDTTRYLNPSATRLRAAQWPELEEALLEWQLRYESDVPIS</sequence>
<dbReference type="Pfam" id="PF18107">
    <property type="entry name" value="HTH_ABP1_N"/>
    <property type="match status" value="1"/>
</dbReference>
<accession>A0A9P7QJX8</accession>
<comment type="caution">
    <text evidence="2">The sequence shown here is derived from an EMBL/GenBank/DDBJ whole genome shotgun (WGS) entry which is preliminary data.</text>
</comment>
<dbReference type="InterPro" id="IPR041188">
    <property type="entry name" value="HTH_ABP1_N"/>
</dbReference>
<dbReference type="EMBL" id="SRRH01000073">
    <property type="protein sequence ID" value="KAG6300191.1"/>
    <property type="molecule type" value="Genomic_DNA"/>
</dbReference>
<proteinExistence type="predicted"/>
<feature type="non-terminal residue" evidence="2">
    <location>
        <position position="109"/>
    </location>
</feature>
<feature type="domain" description="ARS-binding protein 1 N-terminal" evidence="1">
    <location>
        <begin position="14"/>
        <end position="72"/>
    </location>
</feature>
<evidence type="ECO:0000259" key="1">
    <source>
        <dbReference type="Pfam" id="PF18107"/>
    </source>
</evidence>
<organism evidence="2 3">
    <name type="scientific">Claviceps aff. purpurea</name>
    <dbReference type="NCBI Taxonomy" id="1967640"/>
    <lineage>
        <taxon>Eukaryota</taxon>
        <taxon>Fungi</taxon>
        <taxon>Dikarya</taxon>
        <taxon>Ascomycota</taxon>
        <taxon>Pezizomycotina</taxon>
        <taxon>Sordariomycetes</taxon>
        <taxon>Hypocreomycetidae</taxon>
        <taxon>Hypocreales</taxon>
        <taxon>Clavicipitaceae</taxon>
        <taxon>Claviceps</taxon>
    </lineage>
</organism>
<keyword evidence="3" id="KW-1185">Reference proteome</keyword>
<name>A0A9P7QJX8_9HYPO</name>
<dbReference type="SUPFAM" id="SSF46689">
    <property type="entry name" value="Homeodomain-like"/>
    <property type="match status" value="1"/>
</dbReference>
<dbReference type="InterPro" id="IPR009057">
    <property type="entry name" value="Homeodomain-like_sf"/>
</dbReference>
<reference evidence="2 3" key="1">
    <citation type="journal article" date="2020" name="bioRxiv">
        <title>Whole genome comparisons of ergot fungi reveals the divergence and evolution of species within the genus Claviceps are the result of varying mechanisms driving genome evolution and host range expansion.</title>
        <authorList>
            <person name="Wyka S.A."/>
            <person name="Mondo S.J."/>
            <person name="Liu M."/>
            <person name="Dettman J."/>
            <person name="Nalam V."/>
            <person name="Broders K.D."/>
        </authorList>
    </citation>
    <scope>NUCLEOTIDE SEQUENCE [LARGE SCALE GENOMIC DNA]</scope>
    <source>
        <strain evidence="2 3">Clav52</strain>
    </source>
</reference>
<dbReference type="AlphaFoldDB" id="A0A9P7QJX8"/>
<evidence type="ECO:0000313" key="2">
    <source>
        <dbReference type="EMBL" id="KAG6300191.1"/>
    </source>
</evidence>